<name>A0ABW0F7G1_9HYPH</name>
<feature type="transmembrane region" description="Helical" evidence="3">
    <location>
        <begin position="92"/>
        <end position="114"/>
    </location>
</feature>
<keyword evidence="3" id="KW-0472">Membrane</keyword>
<feature type="transmembrane region" description="Helical" evidence="3">
    <location>
        <begin position="151"/>
        <end position="170"/>
    </location>
</feature>
<dbReference type="InterPro" id="IPR043128">
    <property type="entry name" value="Rev_trsase/Diguanyl_cyclase"/>
</dbReference>
<organism evidence="5 6">
    <name type="scientific">Bosea minatitlanensis</name>
    <dbReference type="NCBI Taxonomy" id="128782"/>
    <lineage>
        <taxon>Bacteria</taxon>
        <taxon>Pseudomonadati</taxon>
        <taxon>Pseudomonadota</taxon>
        <taxon>Alphaproteobacteria</taxon>
        <taxon>Hyphomicrobiales</taxon>
        <taxon>Boseaceae</taxon>
        <taxon>Bosea</taxon>
    </lineage>
</organism>
<dbReference type="EC" id="2.7.7.65" evidence="1"/>
<dbReference type="GO" id="GO:0052621">
    <property type="term" value="F:diguanylate cyclase activity"/>
    <property type="evidence" value="ECO:0007669"/>
    <property type="project" value="UniProtKB-EC"/>
</dbReference>
<keyword evidence="3" id="KW-0812">Transmembrane</keyword>
<feature type="transmembrane region" description="Helical" evidence="3">
    <location>
        <begin position="6"/>
        <end position="25"/>
    </location>
</feature>
<dbReference type="Pfam" id="PF00990">
    <property type="entry name" value="GGDEF"/>
    <property type="match status" value="1"/>
</dbReference>
<keyword evidence="6" id="KW-1185">Reference proteome</keyword>
<feature type="domain" description="GGDEF" evidence="4">
    <location>
        <begin position="252"/>
        <end position="383"/>
    </location>
</feature>
<gene>
    <name evidence="5" type="ORF">ACFPK2_13410</name>
</gene>
<protein>
    <recommendedName>
        <fullName evidence="1">diguanylate cyclase</fullName>
        <ecNumber evidence="1">2.7.7.65</ecNumber>
    </recommendedName>
</protein>
<dbReference type="NCBIfam" id="TIGR00254">
    <property type="entry name" value="GGDEF"/>
    <property type="match status" value="1"/>
</dbReference>
<keyword evidence="5" id="KW-0808">Transferase</keyword>
<comment type="catalytic activity">
    <reaction evidence="2">
        <text>2 GTP = 3',3'-c-di-GMP + 2 diphosphate</text>
        <dbReference type="Rhea" id="RHEA:24898"/>
        <dbReference type="ChEBI" id="CHEBI:33019"/>
        <dbReference type="ChEBI" id="CHEBI:37565"/>
        <dbReference type="ChEBI" id="CHEBI:58805"/>
        <dbReference type="EC" id="2.7.7.65"/>
    </reaction>
</comment>
<evidence type="ECO:0000256" key="2">
    <source>
        <dbReference type="ARBA" id="ARBA00034247"/>
    </source>
</evidence>
<keyword evidence="5" id="KW-0548">Nucleotidyltransferase</keyword>
<reference evidence="6" key="1">
    <citation type="journal article" date="2019" name="Int. J. Syst. Evol. Microbiol.">
        <title>The Global Catalogue of Microorganisms (GCM) 10K type strain sequencing project: providing services to taxonomists for standard genome sequencing and annotation.</title>
        <authorList>
            <consortium name="The Broad Institute Genomics Platform"/>
            <consortium name="The Broad Institute Genome Sequencing Center for Infectious Disease"/>
            <person name="Wu L."/>
            <person name="Ma J."/>
        </authorList>
    </citation>
    <scope>NUCLEOTIDE SEQUENCE [LARGE SCALE GENOMIC DNA]</scope>
    <source>
        <strain evidence="6">CGMCC 1.15643</strain>
    </source>
</reference>
<dbReference type="SMART" id="SM00267">
    <property type="entry name" value="GGDEF"/>
    <property type="match status" value="1"/>
</dbReference>
<dbReference type="RefSeq" id="WP_158443546.1">
    <property type="nucleotide sequence ID" value="NZ_JAOAOS010000005.1"/>
</dbReference>
<feature type="transmembrane region" description="Helical" evidence="3">
    <location>
        <begin position="37"/>
        <end position="56"/>
    </location>
</feature>
<evidence type="ECO:0000256" key="3">
    <source>
        <dbReference type="SAM" id="Phobius"/>
    </source>
</evidence>
<dbReference type="Proteomes" id="UP001595976">
    <property type="component" value="Unassembled WGS sequence"/>
</dbReference>
<proteinExistence type="predicted"/>
<dbReference type="SUPFAM" id="SSF55073">
    <property type="entry name" value="Nucleotide cyclase"/>
    <property type="match status" value="1"/>
</dbReference>
<dbReference type="PANTHER" id="PTHR45138">
    <property type="entry name" value="REGULATORY COMPONENTS OF SENSORY TRANSDUCTION SYSTEM"/>
    <property type="match status" value="1"/>
</dbReference>
<evidence type="ECO:0000259" key="4">
    <source>
        <dbReference type="PROSITE" id="PS50887"/>
    </source>
</evidence>
<dbReference type="Gene3D" id="3.30.70.270">
    <property type="match status" value="1"/>
</dbReference>
<dbReference type="EMBL" id="JBHSLI010000005">
    <property type="protein sequence ID" value="MFC5293984.1"/>
    <property type="molecule type" value="Genomic_DNA"/>
</dbReference>
<feature type="transmembrane region" description="Helical" evidence="3">
    <location>
        <begin position="62"/>
        <end position="80"/>
    </location>
</feature>
<dbReference type="InterPro" id="IPR050469">
    <property type="entry name" value="Diguanylate_Cyclase"/>
</dbReference>
<dbReference type="InterPro" id="IPR000160">
    <property type="entry name" value="GGDEF_dom"/>
</dbReference>
<keyword evidence="3" id="KW-1133">Transmembrane helix</keyword>
<evidence type="ECO:0000313" key="5">
    <source>
        <dbReference type="EMBL" id="MFC5293984.1"/>
    </source>
</evidence>
<dbReference type="PROSITE" id="PS50887">
    <property type="entry name" value="GGDEF"/>
    <property type="match status" value="1"/>
</dbReference>
<dbReference type="CDD" id="cd01949">
    <property type="entry name" value="GGDEF"/>
    <property type="match status" value="1"/>
</dbReference>
<evidence type="ECO:0000256" key="1">
    <source>
        <dbReference type="ARBA" id="ARBA00012528"/>
    </source>
</evidence>
<comment type="caution">
    <text evidence="5">The sequence shown here is derived from an EMBL/GenBank/DDBJ whole genome shotgun (WGS) entry which is preliminary data.</text>
</comment>
<accession>A0ABW0F7G1</accession>
<dbReference type="PANTHER" id="PTHR45138:SF9">
    <property type="entry name" value="DIGUANYLATE CYCLASE DGCM-RELATED"/>
    <property type="match status" value="1"/>
</dbReference>
<feature type="transmembrane region" description="Helical" evidence="3">
    <location>
        <begin position="190"/>
        <end position="211"/>
    </location>
</feature>
<dbReference type="InterPro" id="IPR029787">
    <property type="entry name" value="Nucleotide_cyclase"/>
</dbReference>
<sequence length="387" mass="41703">MFLDLRTIFITGALTCFIIGMMQFATFATGRFSRSPIWWGASSLCIGFGLLGTALRGEIPDWISIQMANTVLLAGCLLLLTGIRHFAGRKLYWLGFGCTLATIWALLALMPGVQGYPKRVAVFSLATMLCDAAIVREAARLARTEKLRSAWLVALLFAPTVVIYGVRGLLAAFDHVGTELFASDWAPVGWLAGTGVAFIILRGQALLLLAAERSNEALATLAQRDPLTGAMNRSGLEKWLARRSGGARQAGQPASILLVDIDHFKRLNDTLGHAAGDEILRLFTDAVRGQLRSGDILARQGGDEFAIVLPEIGADEAVRVAERIRSAFREAARALAPPAPTLSIGVAEVELRGRGLEALLAEADEALYRAKRLGRDRVQVRVAPTAA</sequence>
<evidence type="ECO:0000313" key="6">
    <source>
        <dbReference type="Proteomes" id="UP001595976"/>
    </source>
</evidence>